<evidence type="ECO:0000256" key="1">
    <source>
        <dbReference type="SAM" id="SignalP"/>
    </source>
</evidence>
<proteinExistence type="predicted"/>
<dbReference type="AlphaFoldDB" id="A0A239MZG1"/>
<dbReference type="Proteomes" id="UP000198280">
    <property type="component" value="Unassembled WGS sequence"/>
</dbReference>
<evidence type="ECO:0008006" key="4">
    <source>
        <dbReference type="Google" id="ProtNLM"/>
    </source>
</evidence>
<feature type="signal peptide" evidence="1">
    <location>
        <begin position="1"/>
        <end position="31"/>
    </location>
</feature>
<organism evidence="2 3">
    <name type="scientific">Actinacidiphila glaucinigra</name>
    <dbReference type="NCBI Taxonomy" id="235986"/>
    <lineage>
        <taxon>Bacteria</taxon>
        <taxon>Bacillati</taxon>
        <taxon>Actinomycetota</taxon>
        <taxon>Actinomycetes</taxon>
        <taxon>Kitasatosporales</taxon>
        <taxon>Streptomycetaceae</taxon>
        <taxon>Actinacidiphila</taxon>
    </lineage>
</organism>
<dbReference type="OrthoDB" id="4322473at2"/>
<evidence type="ECO:0000313" key="2">
    <source>
        <dbReference type="EMBL" id="SNT47269.1"/>
    </source>
</evidence>
<feature type="chain" id="PRO_5012286122" description="Peptidase inhibitor family I36" evidence="1">
    <location>
        <begin position="32"/>
        <end position="125"/>
    </location>
</feature>
<protein>
    <recommendedName>
        <fullName evidence="4">Peptidase inhibitor family I36</fullName>
    </recommendedName>
</protein>
<name>A0A239MZG1_9ACTN</name>
<accession>A0A239MZG1</accession>
<gene>
    <name evidence="2" type="ORF">SAMN05216252_128117</name>
</gene>
<evidence type="ECO:0000313" key="3">
    <source>
        <dbReference type="Proteomes" id="UP000198280"/>
    </source>
</evidence>
<dbReference type="EMBL" id="FZOF01000028">
    <property type="protein sequence ID" value="SNT47269.1"/>
    <property type="molecule type" value="Genomic_DNA"/>
</dbReference>
<dbReference type="RefSeq" id="WP_089228125.1">
    <property type="nucleotide sequence ID" value="NZ_FZOF01000028.1"/>
</dbReference>
<reference evidence="2 3" key="1">
    <citation type="submission" date="2017-06" db="EMBL/GenBank/DDBJ databases">
        <authorList>
            <person name="Kim H.J."/>
            <person name="Triplett B.A."/>
        </authorList>
    </citation>
    <scope>NUCLEOTIDE SEQUENCE [LARGE SCALE GENOMIC DNA]</scope>
    <source>
        <strain evidence="2 3">CGMCC 4.1858</strain>
    </source>
</reference>
<sequence>MHGFGYKRAAAAAAATAAGLLLGLAPTSASATSGPIAVDRGDSRCTTAGSLCVFETEWFTGRTALYRDVDTDCVTAPYGILANINMTDRPVTFYKNTDCTGPSTTEPAGNLHSWKSLGPMYSFHA</sequence>
<keyword evidence="3" id="KW-1185">Reference proteome</keyword>
<keyword evidence="1" id="KW-0732">Signal</keyword>